<dbReference type="Pfam" id="PF01839">
    <property type="entry name" value="FG-GAP"/>
    <property type="match status" value="1"/>
</dbReference>
<name>A0A502KUA8_9GAMM</name>
<keyword evidence="1" id="KW-0732">Signal</keyword>
<accession>A0A502KUA8</accession>
<evidence type="ECO:0000256" key="1">
    <source>
        <dbReference type="ARBA" id="ARBA00022729"/>
    </source>
</evidence>
<dbReference type="Proteomes" id="UP000315303">
    <property type="component" value="Unassembled WGS sequence"/>
</dbReference>
<evidence type="ECO:0008006" key="4">
    <source>
        <dbReference type="Google" id="ProtNLM"/>
    </source>
</evidence>
<dbReference type="OrthoDB" id="1114329at2"/>
<dbReference type="InterPro" id="IPR028994">
    <property type="entry name" value="Integrin_alpha_N"/>
</dbReference>
<evidence type="ECO:0000313" key="3">
    <source>
        <dbReference type="Proteomes" id="UP000315303"/>
    </source>
</evidence>
<organism evidence="2 3">
    <name type="scientific">Litorilituus lipolyticus</name>
    <dbReference type="NCBI Taxonomy" id="2491017"/>
    <lineage>
        <taxon>Bacteria</taxon>
        <taxon>Pseudomonadati</taxon>
        <taxon>Pseudomonadota</taxon>
        <taxon>Gammaproteobacteria</taxon>
        <taxon>Alteromonadales</taxon>
        <taxon>Colwelliaceae</taxon>
        <taxon>Litorilituus</taxon>
    </lineage>
</organism>
<keyword evidence="3" id="KW-1185">Reference proteome</keyword>
<reference evidence="2 3" key="1">
    <citation type="submission" date="2019-01" db="EMBL/GenBank/DDBJ databases">
        <title>Litorilituus lipolytica sp. nov., isolated from intertidal sand of the Yellow Sea in China.</title>
        <authorList>
            <person name="Liu A."/>
        </authorList>
    </citation>
    <scope>NUCLEOTIDE SEQUENCE [LARGE SCALE GENOMIC DNA]</scope>
    <source>
        <strain evidence="2 3">RZ04</strain>
    </source>
</reference>
<proteinExistence type="predicted"/>
<evidence type="ECO:0000313" key="2">
    <source>
        <dbReference type="EMBL" id="TPH13203.1"/>
    </source>
</evidence>
<protein>
    <recommendedName>
        <fullName evidence="4">VCBS repeat-containing protein</fullName>
    </recommendedName>
</protein>
<dbReference type="SUPFAM" id="SSF69318">
    <property type="entry name" value="Integrin alpha N-terminal domain"/>
    <property type="match status" value="1"/>
</dbReference>
<dbReference type="InterPro" id="IPR013517">
    <property type="entry name" value="FG-GAP"/>
</dbReference>
<gene>
    <name evidence="2" type="ORF">EPA86_14960</name>
</gene>
<dbReference type="AlphaFoldDB" id="A0A502KUA8"/>
<dbReference type="EMBL" id="SAWY01000037">
    <property type="protein sequence ID" value="TPH13203.1"/>
    <property type="molecule type" value="Genomic_DNA"/>
</dbReference>
<sequence>MRDGQINQSLQINRIADTQWQMADMADFDGDGNADILWRNQSSGSTYMYLMNGNAIVGQGGSEVIEMDWRLVN</sequence>
<comment type="caution">
    <text evidence="2">The sequence shown here is derived from an EMBL/GenBank/DDBJ whole genome shotgun (WGS) entry which is preliminary data.</text>
</comment>